<accession>A0A437AM04</accession>
<dbReference type="InterPro" id="IPR009723">
    <property type="entry name" value="Pop1_N"/>
</dbReference>
<evidence type="ECO:0000259" key="1">
    <source>
        <dbReference type="Pfam" id="PF06978"/>
    </source>
</evidence>
<organism evidence="2 3">
    <name type="scientific">Tubulinosema ratisbonensis</name>
    <dbReference type="NCBI Taxonomy" id="291195"/>
    <lineage>
        <taxon>Eukaryota</taxon>
        <taxon>Fungi</taxon>
        <taxon>Fungi incertae sedis</taxon>
        <taxon>Microsporidia</taxon>
        <taxon>Tubulinosematoidea</taxon>
        <taxon>Tubulinosematidae</taxon>
        <taxon>Tubulinosema</taxon>
    </lineage>
</organism>
<dbReference type="OrthoDB" id="442863at2759"/>
<dbReference type="VEuPathDB" id="MicrosporidiaDB:TUBRATIS_13210"/>
<dbReference type="STRING" id="291195.A0A437AM04"/>
<dbReference type="AlphaFoldDB" id="A0A437AM04"/>
<feature type="domain" description="Pop1 N-terminal" evidence="1">
    <location>
        <begin position="10"/>
        <end position="56"/>
    </location>
</feature>
<dbReference type="Pfam" id="PF06978">
    <property type="entry name" value="POP1_N"/>
    <property type="match status" value="1"/>
</dbReference>
<dbReference type="Proteomes" id="UP000282876">
    <property type="component" value="Unassembled WGS sequence"/>
</dbReference>
<evidence type="ECO:0000313" key="2">
    <source>
        <dbReference type="EMBL" id="RVD92192.1"/>
    </source>
</evidence>
<keyword evidence="3" id="KW-1185">Reference proteome</keyword>
<gene>
    <name evidence="2" type="ORF">TUBRATIS_13210</name>
</gene>
<protein>
    <recommendedName>
        <fullName evidence="1">Pop1 N-terminal domain-containing protein</fullName>
    </recommendedName>
</protein>
<evidence type="ECO:0000313" key="3">
    <source>
        <dbReference type="Proteomes" id="UP000282876"/>
    </source>
</evidence>
<dbReference type="EMBL" id="RCSS01000284">
    <property type="protein sequence ID" value="RVD92192.1"/>
    <property type="molecule type" value="Genomic_DNA"/>
</dbReference>
<comment type="caution">
    <text evidence="2">The sequence shown here is derived from an EMBL/GenBank/DDBJ whole genome shotgun (WGS) entry which is preliminary data.</text>
</comment>
<proteinExistence type="predicted"/>
<name>A0A437AM04_9MICR</name>
<reference evidence="2 3" key="1">
    <citation type="submission" date="2018-10" db="EMBL/GenBank/DDBJ databases">
        <title>Draft genome sequence of the microsporidian Tubulinosema ratisbonensis.</title>
        <authorList>
            <person name="Polonais V."/>
            <person name="Peyretaillade E."/>
            <person name="Niehus S."/>
            <person name="Wawrzyniak I."/>
            <person name="Franchet A."/>
            <person name="Gaspin C."/>
            <person name="Reichstadt M."/>
            <person name="Belser C."/>
            <person name="Labadie K."/>
            <person name="Delbac F."/>
            <person name="Ferrandon D."/>
        </authorList>
    </citation>
    <scope>NUCLEOTIDE SEQUENCE [LARGE SCALE GENOMIC DNA]</scope>
    <source>
        <strain evidence="2 3">Franzen</strain>
    </source>
</reference>
<sequence length="265" mass="32723">MDKEIDPIEFIEARSKEINLLEENISKKRKKTMLFQRLPFFLRRRTQSYKPKKRKTRKKSFLTTYIGKRFFVTDTLPIKRRLKSSKFVYKSKKVFLFYEFKVKDYFIFECFNKERSIFDEIIWFTDIKNGSDLCTDEQILESKQILTVDQIFKDKQILLDDWLKENSNNFTLTSFYFKNKFVCHKSQLNKTLFKKEFCLISINEMFRIILEKKIFIKYLNVFDKNYHNFEKLAKKEEMMKNERRPLSKKQRLKYFEMMDFKYCCF</sequence>